<dbReference type="Pfam" id="PF13581">
    <property type="entry name" value="HATPase_c_2"/>
    <property type="match status" value="1"/>
</dbReference>
<gene>
    <name evidence="3" type="ORF">GMBLW1_32300</name>
</gene>
<evidence type="ECO:0000259" key="2">
    <source>
        <dbReference type="Pfam" id="PF13581"/>
    </source>
</evidence>
<dbReference type="CDD" id="cd16936">
    <property type="entry name" value="HATPase_RsbW-like"/>
    <property type="match status" value="1"/>
</dbReference>
<keyword evidence="1 3" id="KW-0418">Kinase</keyword>
<evidence type="ECO:0000313" key="4">
    <source>
        <dbReference type="Proteomes" id="UP000464378"/>
    </source>
</evidence>
<dbReference type="GO" id="GO:0004674">
    <property type="term" value="F:protein serine/threonine kinase activity"/>
    <property type="evidence" value="ECO:0007669"/>
    <property type="project" value="UniProtKB-KW"/>
</dbReference>
<dbReference type="SUPFAM" id="SSF55874">
    <property type="entry name" value="ATPase domain of HSP90 chaperone/DNA topoisomerase II/histidine kinase"/>
    <property type="match status" value="1"/>
</dbReference>
<proteinExistence type="predicted"/>
<feature type="domain" description="Histidine kinase/HSP90-like ATPase" evidence="2">
    <location>
        <begin position="14"/>
        <end position="136"/>
    </location>
</feature>
<dbReference type="Gene3D" id="3.30.565.10">
    <property type="entry name" value="Histidine kinase-like ATPase, C-terminal domain"/>
    <property type="match status" value="1"/>
</dbReference>
<keyword evidence="4" id="KW-1185">Reference proteome</keyword>
<dbReference type="EMBL" id="LR593887">
    <property type="protein sequence ID" value="VTR96878.1"/>
    <property type="molecule type" value="Genomic_DNA"/>
</dbReference>
<dbReference type="KEGG" id="tim:GMBLW1_32300"/>
<accession>A0A6C2YGS8</accession>
<dbReference type="PANTHER" id="PTHR35526:SF3">
    <property type="entry name" value="ANTI-SIGMA-F FACTOR RSBW"/>
    <property type="match status" value="1"/>
</dbReference>
<organism evidence="3">
    <name type="scientific">Tuwongella immobilis</name>
    <dbReference type="NCBI Taxonomy" id="692036"/>
    <lineage>
        <taxon>Bacteria</taxon>
        <taxon>Pseudomonadati</taxon>
        <taxon>Planctomycetota</taxon>
        <taxon>Planctomycetia</taxon>
        <taxon>Gemmatales</taxon>
        <taxon>Gemmataceae</taxon>
        <taxon>Tuwongella</taxon>
    </lineage>
</organism>
<evidence type="ECO:0000256" key="1">
    <source>
        <dbReference type="ARBA" id="ARBA00022527"/>
    </source>
</evidence>
<protein>
    <recommendedName>
        <fullName evidence="2">Histidine kinase/HSP90-like ATPase domain-containing protein</fullName>
    </recommendedName>
</protein>
<dbReference type="RefSeq" id="WP_162655918.1">
    <property type="nucleotide sequence ID" value="NZ_LR593887.1"/>
</dbReference>
<dbReference type="InterPro" id="IPR050267">
    <property type="entry name" value="Anti-sigma-factor_SerPK"/>
</dbReference>
<dbReference type="PANTHER" id="PTHR35526">
    <property type="entry name" value="ANTI-SIGMA-F FACTOR RSBW-RELATED"/>
    <property type="match status" value="1"/>
</dbReference>
<name>A0A6C2YGS8_9BACT</name>
<dbReference type="InterPro" id="IPR003594">
    <property type="entry name" value="HATPase_dom"/>
</dbReference>
<dbReference type="InterPro" id="IPR036890">
    <property type="entry name" value="HATPase_C_sf"/>
</dbReference>
<reference evidence="3" key="1">
    <citation type="submission" date="2019-04" db="EMBL/GenBank/DDBJ databases">
        <authorList>
            <consortium name="Science for Life Laboratories"/>
        </authorList>
    </citation>
    <scope>NUCLEOTIDE SEQUENCE</scope>
    <source>
        <strain evidence="3">MBLW1</strain>
    </source>
</reference>
<dbReference type="Proteomes" id="UP000464378">
    <property type="component" value="Chromosome"/>
</dbReference>
<dbReference type="AlphaFoldDB" id="A0A6C2YGS8"/>
<dbReference type="InParanoid" id="A0A6C2YGS8"/>
<dbReference type="EMBL" id="LR586016">
    <property type="protein sequence ID" value="VIP00730.1"/>
    <property type="molecule type" value="Genomic_DNA"/>
</dbReference>
<evidence type="ECO:0000313" key="3">
    <source>
        <dbReference type="EMBL" id="VIP00730.1"/>
    </source>
</evidence>
<keyword evidence="1 3" id="KW-0723">Serine/threonine-protein kinase</keyword>
<sequence>MSIANGPIHREENIPSDLGEARRIQADVAEALQNQGYAEEDVFAIKLAVEEALVNAIKHGNQMDPAKRVEILYQISPNRFHIRIADEGPGFDPDDVPDPCDPENLERECGRGLLLMRYYMTELVYHGKGNVVTMTKTRE</sequence>
<keyword evidence="1 3" id="KW-0808">Transferase</keyword>